<evidence type="ECO:0000256" key="6">
    <source>
        <dbReference type="ARBA" id="ARBA00023163"/>
    </source>
</evidence>
<gene>
    <name evidence="8" type="ORF">SORDD24_00581</name>
</gene>
<dbReference type="SMART" id="SM00345">
    <property type="entry name" value="HTH_GNTR"/>
    <property type="match status" value="1"/>
</dbReference>
<dbReference type="EC" id="2.6.1.1" evidence="8"/>
<dbReference type="InterPro" id="IPR015422">
    <property type="entry name" value="PyrdxlP-dep_Trfase_small"/>
</dbReference>
<dbReference type="InterPro" id="IPR036390">
    <property type="entry name" value="WH_DNA-bd_sf"/>
</dbReference>
<dbReference type="OrthoDB" id="9815017at2"/>
<dbReference type="InterPro" id="IPR000524">
    <property type="entry name" value="Tscrpt_reg_HTH_GntR"/>
</dbReference>
<dbReference type="InterPro" id="IPR051446">
    <property type="entry name" value="HTH_trans_reg/aminotransferase"/>
</dbReference>
<comment type="similarity">
    <text evidence="1">In the C-terminal section; belongs to the class-I pyridoxal-phosphate-dependent aminotransferase family.</text>
</comment>
<keyword evidence="8" id="KW-0808">Transferase</keyword>
<sequence length="456" mass="51913">MSVNSFEHYPMTWKPNKKLLKAPLYLTLAELLEQDIVSGRLAAETKLPPQRELADFLDINLSTITRAFKLCEQKGIIYAVIGKGTFVSPNKATPLGALEKNQSLIPLGNLRPYYQLNTIASDTVRRLLQSPSIDRLFRFDTVNDTDWHTRIAQYWLKNFSLSTSQENIFLTSGTQNALVLLFLTVFQAGDKIATDTFTYTNFISLARQFRIELIPIISDTKGILPEDLEKKCQQHQIKGIYLVPTNNNPTGATLTAQRRKTLADIIIKHQLLLIEDDTYAFINKQQLPPLASLIPDCTFYIHGLSKALFPGLRIAYMVVPDRFIKKISLTANNINTHISLLNAEITSELISSGQAQEIIQQKNRLSEERNRLYRQFFPEVTSENPFALFQWLPLPKKWKGYEVETLARQHGVEILCAERFFVGGIIEQSALRVSICSPENMEELERGLNILTNLLR</sequence>
<evidence type="ECO:0000256" key="2">
    <source>
        <dbReference type="ARBA" id="ARBA00022576"/>
    </source>
</evidence>
<dbReference type="SUPFAM" id="SSF53383">
    <property type="entry name" value="PLP-dependent transferases"/>
    <property type="match status" value="1"/>
</dbReference>
<dbReference type="GO" id="GO:0030170">
    <property type="term" value="F:pyridoxal phosphate binding"/>
    <property type="evidence" value="ECO:0007669"/>
    <property type="project" value="InterPro"/>
</dbReference>
<dbReference type="GO" id="GO:0003677">
    <property type="term" value="F:DNA binding"/>
    <property type="evidence" value="ECO:0007669"/>
    <property type="project" value="UniProtKB-KW"/>
</dbReference>
<keyword evidence="2 8" id="KW-0032">Aminotransferase</keyword>
<dbReference type="CDD" id="cd00609">
    <property type="entry name" value="AAT_like"/>
    <property type="match status" value="1"/>
</dbReference>
<organism evidence="8 9">
    <name type="scientific">Streptococcus oralis</name>
    <dbReference type="NCBI Taxonomy" id="1303"/>
    <lineage>
        <taxon>Bacteria</taxon>
        <taxon>Bacillati</taxon>
        <taxon>Bacillota</taxon>
        <taxon>Bacilli</taxon>
        <taxon>Lactobacillales</taxon>
        <taxon>Streptococcaceae</taxon>
        <taxon>Streptococcus</taxon>
    </lineage>
</organism>
<dbReference type="PANTHER" id="PTHR46577:SF1">
    <property type="entry name" value="HTH-TYPE TRANSCRIPTIONAL REGULATORY PROTEIN GABR"/>
    <property type="match status" value="1"/>
</dbReference>
<dbReference type="RefSeq" id="WP_061407328.1">
    <property type="nucleotide sequence ID" value="NZ_KQ970759.1"/>
</dbReference>
<comment type="caution">
    <text evidence="8">The sequence shown here is derived from an EMBL/GenBank/DDBJ whole genome shotgun (WGS) entry which is preliminary data.</text>
</comment>
<dbReference type="GO" id="GO:0003700">
    <property type="term" value="F:DNA-binding transcription factor activity"/>
    <property type="evidence" value="ECO:0007669"/>
    <property type="project" value="InterPro"/>
</dbReference>
<evidence type="ECO:0000256" key="3">
    <source>
        <dbReference type="ARBA" id="ARBA00022898"/>
    </source>
</evidence>
<dbReference type="Gene3D" id="3.90.1150.10">
    <property type="entry name" value="Aspartate Aminotransferase, domain 1"/>
    <property type="match status" value="1"/>
</dbReference>
<keyword evidence="4" id="KW-0805">Transcription regulation</keyword>
<accession>A0A139QSG2</accession>
<proteinExistence type="inferred from homology"/>
<keyword evidence="3" id="KW-0663">Pyridoxal phosphate</keyword>
<reference evidence="8 9" key="1">
    <citation type="submission" date="2016-01" db="EMBL/GenBank/DDBJ databases">
        <title>Highly variable Streptococcus oralis are common among viridans streptococci isolated from primates.</title>
        <authorList>
            <person name="Denapaite D."/>
            <person name="Rieger M."/>
            <person name="Koendgen S."/>
            <person name="Brueckner R."/>
            <person name="Ochigava I."/>
            <person name="Kappeler P."/>
            <person name="Maetz-Rensing K."/>
            <person name="Leendertz F."/>
            <person name="Hakenbeck R."/>
        </authorList>
    </citation>
    <scope>NUCLEOTIDE SEQUENCE [LARGE SCALE GENOMIC DNA]</scope>
    <source>
        <strain evidence="8 9">DD24</strain>
    </source>
</reference>
<dbReference type="Gene3D" id="1.10.10.10">
    <property type="entry name" value="Winged helix-like DNA-binding domain superfamily/Winged helix DNA-binding domain"/>
    <property type="match status" value="1"/>
</dbReference>
<evidence type="ECO:0000259" key="7">
    <source>
        <dbReference type="PROSITE" id="PS50949"/>
    </source>
</evidence>
<dbReference type="PATRIC" id="fig|1303.84.peg.651"/>
<dbReference type="Pfam" id="PF00392">
    <property type="entry name" value="GntR"/>
    <property type="match status" value="1"/>
</dbReference>
<dbReference type="InterPro" id="IPR004839">
    <property type="entry name" value="Aminotransferase_I/II_large"/>
</dbReference>
<dbReference type="PROSITE" id="PS50949">
    <property type="entry name" value="HTH_GNTR"/>
    <property type="match status" value="1"/>
</dbReference>
<dbReference type="Gene3D" id="3.40.640.10">
    <property type="entry name" value="Type I PLP-dependent aspartate aminotransferase-like (Major domain)"/>
    <property type="match status" value="1"/>
</dbReference>
<dbReference type="GO" id="GO:0004069">
    <property type="term" value="F:L-aspartate:2-oxoglutarate aminotransferase activity"/>
    <property type="evidence" value="ECO:0007669"/>
    <property type="project" value="UniProtKB-EC"/>
</dbReference>
<dbReference type="EMBL" id="LQZB01000078">
    <property type="protein sequence ID" value="KXU05452.1"/>
    <property type="molecule type" value="Genomic_DNA"/>
</dbReference>
<keyword evidence="5" id="KW-0238">DNA-binding</keyword>
<evidence type="ECO:0000256" key="4">
    <source>
        <dbReference type="ARBA" id="ARBA00023015"/>
    </source>
</evidence>
<evidence type="ECO:0000313" key="8">
    <source>
        <dbReference type="EMBL" id="KXU05452.1"/>
    </source>
</evidence>
<evidence type="ECO:0000313" key="9">
    <source>
        <dbReference type="Proteomes" id="UP000070353"/>
    </source>
</evidence>
<evidence type="ECO:0000256" key="5">
    <source>
        <dbReference type="ARBA" id="ARBA00023125"/>
    </source>
</evidence>
<dbReference type="CDD" id="cd07377">
    <property type="entry name" value="WHTH_GntR"/>
    <property type="match status" value="1"/>
</dbReference>
<dbReference type="InterPro" id="IPR015424">
    <property type="entry name" value="PyrdxlP-dep_Trfase"/>
</dbReference>
<feature type="domain" description="HTH gntR-type" evidence="7">
    <location>
        <begin position="22"/>
        <end position="90"/>
    </location>
</feature>
<dbReference type="InterPro" id="IPR015421">
    <property type="entry name" value="PyrdxlP-dep_Trfase_major"/>
</dbReference>
<dbReference type="Pfam" id="PF00155">
    <property type="entry name" value="Aminotran_1_2"/>
    <property type="match status" value="1"/>
</dbReference>
<dbReference type="AlphaFoldDB" id="A0A139QSG2"/>
<protein>
    <submittedName>
        <fullName evidence="8">Transcriptional regulator, GntR family domain / Aspartate aminotransferase</fullName>
        <ecNumber evidence="8">2.6.1.1</ecNumber>
    </submittedName>
</protein>
<evidence type="ECO:0000256" key="1">
    <source>
        <dbReference type="ARBA" id="ARBA00005384"/>
    </source>
</evidence>
<dbReference type="Proteomes" id="UP000070353">
    <property type="component" value="Unassembled WGS sequence"/>
</dbReference>
<dbReference type="SUPFAM" id="SSF46785">
    <property type="entry name" value="Winged helix' DNA-binding domain"/>
    <property type="match status" value="1"/>
</dbReference>
<dbReference type="InterPro" id="IPR036388">
    <property type="entry name" value="WH-like_DNA-bd_sf"/>
</dbReference>
<keyword evidence="6" id="KW-0804">Transcription</keyword>
<name>A0A139QSG2_STROR</name>
<dbReference type="PANTHER" id="PTHR46577">
    <property type="entry name" value="HTH-TYPE TRANSCRIPTIONAL REGULATORY PROTEIN GABR"/>
    <property type="match status" value="1"/>
</dbReference>